<name>A0A1W1DKD6_9ZZZZ</name>
<proteinExistence type="predicted"/>
<reference evidence="1" key="1">
    <citation type="submission" date="2016-10" db="EMBL/GenBank/DDBJ databases">
        <authorList>
            <person name="de Groot N.N."/>
        </authorList>
    </citation>
    <scope>NUCLEOTIDE SEQUENCE</scope>
</reference>
<dbReference type="AlphaFoldDB" id="A0A1W1DKD6"/>
<evidence type="ECO:0000313" key="1">
    <source>
        <dbReference type="EMBL" id="SFV81875.1"/>
    </source>
</evidence>
<gene>
    <name evidence="1" type="ORF">MNB_SUP05-12-1300</name>
</gene>
<organism evidence="1">
    <name type="scientific">hydrothermal vent metagenome</name>
    <dbReference type="NCBI Taxonomy" id="652676"/>
    <lineage>
        <taxon>unclassified sequences</taxon>
        <taxon>metagenomes</taxon>
        <taxon>ecological metagenomes</taxon>
    </lineage>
</organism>
<sequence length="141" mass="16302">MSSYIDEFQGRFIGIMQWDDCDTLLQKLIDQPDGWYLYDTLASVPNQIIDANVFTENVNHIKKILTNEHQERYCGIVYTNDLENPSFVKIFHPKNIGKSCGSSEHPPIPQWLLSKTKPIDVVEKFGPPKEKQGIISKFLRF</sequence>
<dbReference type="EMBL" id="FPHT01000204">
    <property type="protein sequence ID" value="SFV81875.1"/>
    <property type="molecule type" value="Genomic_DNA"/>
</dbReference>
<accession>A0A1W1DKD6</accession>
<protein>
    <submittedName>
        <fullName evidence="1">Uncharacterized protein</fullName>
    </submittedName>
</protein>